<evidence type="ECO:0000256" key="4">
    <source>
        <dbReference type="ARBA" id="ARBA00023136"/>
    </source>
</evidence>
<evidence type="ECO:0000256" key="2">
    <source>
        <dbReference type="ARBA" id="ARBA00022692"/>
    </source>
</evidence>
<feature type="transmembrane region" description="Helical" evidence="6">
    <location>
        <begin position="222"/>
        <end position="244"/>
    </location>
</feature>
<keyword evidence="4 6" id="KW-0472">Membrane</keyword>
<feature type="transmembrane region" description="Helical" evidence="6">
    <location>
        <begin position="6"/>
        <end position="25"/>
    </location>
</feature>
<sequence>MQELLLFSPAYTIVGVYRLLTDTILRQKVWDKLRHGFTRGVIVGAVWAVGTFGIQRAIVRIFLINSPRITGLSHEDVFGYKINVSTYATCLFLSSQIQFIIQFFVGKNLRIARDRAWEHTLVSRGKAPEFWGPYVEEWQVPPKVGVSPQAKWEKWITSTVGRLIIRKAVLIPLNFYPGVGLVVSSAVKAIGTARFLHKPYFESKKMTRHEIALFMAERKWDYYAFGFAAALLESIPLTGLFFTISNRIGACMWAFDLEKRQHLFRDGKLQPVEPPRTVPESGSLPPRTKGRDEQ</sequence>
<dbReference type="PANTHER" id="PTHR34292">
    <property type="entry name" value="OUTER SPORE WALL PROTEIN LDS1"/>
    <property type="match status" value="1"/>
</dbReference>
<dbReference type="InterPro" id="IPR059112">
    <property type="entry name" value="CysZ/EI24"/>
</dbReference>
<dbReference type="Pfam" id="PF07264">
    <property type="entry name" value="EI24"/>
    <property type="match status" value="1"/>
</dbReference>
<gene>
    <name evidence="7" type="ORF">BS47DRAFT_1341394</name>
</gene>
<proteinExistence type="predicted"/>
<accession>A0A9P6B286</accession>
<protein>
    <submittedName>
        <fullName evidence="7">Uncharacterized protein</fullName>
    </submittedName>
</protein>
<feature type="transmembrane region" description="Helical" evidence="6">
    <location>
        <begin position="84"/>
        <end position="105"/>
    </location>
</feature>
<feature type="transmembrane region" description="Helical" evidence="6">
    <location>
        <begin position="37"/>
        <end position="64"/>
    </location>
</feature>
<reference evidence="7" key="1">
    <citation type="journal article" date="2020" name="Nat. Commun.">
        <title>Large-scale genome sequencing of mycorrhizal fungi provides insights into the early evolution of symbiotic traits.</title>
        <authorList>
            <person name="Miyauchi S."/>
            <person name="Kiss E."/>
            <person name="Kuo A."/>
            <person name="Drula E."/>
            <person name="Kohler A."/>
            <person name="Sanchez-Garcia M."/>
            <person name="Morin E."/>
            <person name="Andreopoulos B."/>
            <person name="Barry K.W."/>
            <person name="Bonito G."/>
            <person name="Buee M."/>
            <person name="Carver A."/>
            <person name="Chen C."/>
            <person name="Cichocki N."/>
            <person name="Clum A."/>
            <person name="Culley D."/>
            <person name="Crous P.W."/>
            <person name="Fauchery L."/>
            <person name="Girlanda M."/>
            <person name="Hayes R.D."/>
            <person name="Keri Z."/>
            <person name="LaButti K."/>
            <person name="Lipzen A."/>
            <person name="Lombard V."/>
            <person name="Magnuson J."/>
            <person name="Maillard F."/>
            <person name="Murat C."/>
            <person name="Nolan M."/>
            <person name="Ohm R.A."/>
            <person name="Pangilinan J."/>
            <person name="Pereira M.F."/>
            <person name="Perotto S."/>
            <person name="Peter M."/>
            <person name="Pfister S."/>
            <person name="Riley R."/>
            <person name="Sitrit Y."/>
            <person name="Stielow J.B."/>
            <person name="Szollosi G."/>
            <person name="Zifcakova L."/>
            <person name="Stursova M."/>
            <person name="Spatafora J.W."/>
            <person name="Tedersoo L."/>
            <person name="Vaario L.M."/>
            <person name="Yamada A."/>
            <person name="Yan M."/>
            <person name="Wang P."/>
            <person name="Xu J."/>
            <person name="Bruns T."/>
            <person name="Baldrian P."/>
            <person name="Vilgalys R."/>
            <person name="Dunand C."/>
            <person name="Henrissat B."/>
            <person name="Grigoriev I.V."/>
            <person name="Hibbett D."/>
            <person name="Nagy L.G."/>
            <person name="Martin F.M."/>
        </authorList>
    </citation>
    <scope>NUCLEOTIDE SEQUENCE</scope>
    <source>
        <strain evidence="7">UP504</strain>
    </source>
</reference>
<comment type="subcellular location">
    <subcellularLocation>
        <location evidence="1">Membrane</location>
        <topology evidence="1">Multi-pass membrane protein</topology>
    </subcellularLocation>
</comment>
<evidence type="ECO:0000256" key="1">
    <source>
        <dbReference type="ARBA" id="ARBA00004141"/>
    </source>
</evidence>
<dbReference type="PANTHER" id="PTHR34292:SF2">
    <property type="entry name" value="OUTER SPORE WALL PROTEIN LDS1"/>
    <property type="match status" value="1"/>
</dbReference>
<evidence type="ECO:0000256" key="3">
    <source>
        <dbReference type="ARBA" id="ARBA00022989"/>
    </source>
</evidence>
<evidence type="ECO:0000256" key="5">
    <source>
        <dbReference type="SAM" id="MobiDB-lite"/>
    </source>
</evidence>
<name>A0A9P6B286_9AGAM</name>
<evidence type="ECO:0000313" key="7">
    <source>
        <dbReference type="EMBL" id="KAF9516057.1"/>
    </source>
</evidence>
<organism evidence="7 8">
    <name type="scientific">Hydnum rufescens UP504</name>
    <dbReference type="NCBI Taxonomy" id="1448309"/>
    <lineage>
        <taxon>Eukaryota</taxon>
        <taxon>Fungi</taxon>
        <taxon>Dikarya</taxon>
        <taxon>Basidiomycota</taxon>
        <taxon>Agaricomycotina</taxon>
        <taxon>Agaricomycetes</taxon>
        <taxon>Cantharellales</taxon>
        <taxon>Hydnaceae</taxon>
        <taxon>Hydnum</taxon>
    </lineage>
</organism>
<dbReference type="InterPro" id="IPR052786">
    <property type="entry name" value="Spore_wall_assembly"/>
</dbReference>
<comment type="caution">
    <text evidence="7">The sequence shown here is derived from an EMBL/GenBank/DDBJ whole genome shotgun (WGS) entry which is preliminary data.</text>
</comment>
<evidence type="ECO:0000256" key="6">
    <source>
        <dbReference type="SAM" id="Phobius"/>
    </source>
</evidence>
<dbReference type="AlphaFoldDB" id="A0A9P6B286"/>
<feature type="transmembrane region" description="Helical" evidence="6">
    <location>
        <begin position="175"/>
        <end position="196"/>
    </location>
</feature>
<dbReference type="Proteomes" id="UP000886523">
    <property type="component" value="Unassembled WGS sequence"/>
</dbReference>
<dbReference type="EMBL" id="MU128944">
    <property type="protein sequence ID" value="KAF9516057.1"/>
    <property type="molecule type" value="Genomic_DNA"/>
</dbReference>
<evidence type="ECO:0000313" key="8">
    <source>
        <dbReference type="Proteomes" id="UP000886523"/>
    </source>
</evidence>
<keyword evidence="2 6" id="KW-0812">Transmembrane</keyword>
<keyword evidence="3 6" id="KW-1133">Transmembrane helix</keyword>
<feature type="region of interest" description="Disordered" evidence="5">
    <location>
        <begin position="268"/>
        <end position="294"/>
    </location>
</feature>
<dbReference type="OrthoDB" id="10012223at2759"/>
<keyword evidence="8" id="KW-1185">Reference proteome</keyword>